<gene>
    <name evidence="6" type="ORF">AWB77_01602</name>
</gene>
<name>A0A158ABW1_9BURK</name>
<feature type="domain" description="CusB-like beta-barrel" evidence="4">
    <location>
        <begin position="230"/>
        <end position="302"/>
    </location>
</feature>
<dbReference type="EMBL" id="FCNX02000003">
    <property type="protein sequence ID" value="SAK55199.1"/>
    <property type="molecule type" value="Genomic_DNA"/>
</dbReference>
<dbReference type="Proteomes" id="UP000054903">
    <property type="component" value="Unassembled WGS sequence"/>
</dbReference>
<dbReference type="GO" id="GO:1990281">
    <property type="term" value="C:efflux pump complex"/>
    <property type="evidence" value="ECO:0007669"/>
    <property type="project" value="TreeGrafter"/>
</dbReference>
<evidence type="ECO:0000259" key="5">
    <source>
        <dbReference type="Pfam" id="PF25989"/>
    </source>
</evidence>
<dbReference type="InterPro" id="IPR058637">
    <property type="entry name" value="YknX-like_C"/>
</dbReference>
<sequence length="384" mass="40926">MPRRRRSWLRYVIIAAIVLALIGVAFRLTGPQAVESATVTSVYPSQSYTMLNATGYVVPQRKAAVASKGQGRVEWLGVLEGTPVKEGQIIARLESNDVSASLAQAQAQVKVARANLELQRAELKNAEVDLKRYKILAPQGAIPATQYDAALARFDKAKASINSDEAAIVSAQANAQAAQVAVDQTVIRAPFDGVVIEKHANVGDNITPFSSASDSKGAVVTIADMKTLEVEADVAESNIARIAVDQPCEIQLDALPDVRFAGRVSRIVPTVDRSKATVLVKVRFVDRDARVLPDMSAKVAFLSKPVPPGEKKAVVAVQPSAVVTRDGKKVVYTIEHDSARELPVSTGERIGDLVAVQGVKPGDVLVLVPGDKMKDGAKVTVAKK</sequence>
<evidence type="ECO:0000256" key="1">
    <source>
        <dbReference type="ARBA" id="ARBA00009477"/>
    </source>
</evidence>
<dbReference type="PANTHER" id="PTHR30469:SF15">
    <property type="entry name" value="HLYD FAMILY OF SECRETION PROTEINS"/>
    <property type="match status" value="1"/>
</dbReference>
<dbReference type="SUPFAM" id="SSF111369">
    <property type="entry name" value="HlyD-like secretion proteins"/>
    <property type="match status" value="1"/>
</dbReference>
<dbReference type="AlphaFoldDB" id="A0A158ABW1"/>
<organism evidence="6 7">
    <name type="scientific">Caballeronia fortuita</name>
    <dbReference type="NCBI Taxonomy" id="1777138"/>
    <lineage>
        <taxon>Bacteria</taxon>
        <taxon>Pseudomonadati</taxon>
        <taxon>Pseudomonadota</taxon>
        <taxon>Betaproteobacteria</taxon>
        <taxon>Burkholderiales</taxon>
        <taxon>Burkholderiaceae</taxon>
        <taxon>Caballeronia</taxon>
    </lineage>
</organism>
<dbReference type="Gene3D" id="2.40.50.100">
    <property type="match status" value="1"/>
</dbReference>
<dbReference type="Gene3D" id="1.10.287.470">
    <property type="entry name" value="Helix hairpin bin"/>
    <property type="match status" value="1"/>
</dbReference>
<evidence type="ECO:0000256" key="2">
    <source>
        <dbReference type="SAM" id="Coils"/>
    </source>
</evidence>
<dbReference type="InterPro" id="IPR058624">
    <property type="entry name" value="MdtA-like_HH"/>
</dbReference>
<dbReference type="GO" id="GO:0015562">
    <property type="term" value="F:efflux transmembrane transporter activity"/>
    <property type="evidence" value="ECO:0007669"/>
    <property type="project" value="InterPro"/>
</dbReference>
<dbReference type="Pfam" id="PF25989">
    <property type="entry name" value="YknX_C"/>
    <property type="match status" value="1"/>
</dbReference>
<feature type="domain" description="Multidrug resistance protein MdtA-like alpha-helical hairpin" evidence="3">
    <location>
        <begin position="110"/>
        <end position="174"/>
    </location>
</feature>
<dbReference type="Pfam" id="PF25954">
    <property type="entry name" value="Beta-barrel_RND_2"/>
    <property type="match status" value="1"/>
</dbReference>
<dbReference type="NCBIfam" id="TIGR01730">
    <property type="entry name" value="RND_mfp"/>
    <property type="match status" value="1"/>
</dbReference>
<evidence type="ECO:0000259" key="4">
    <source>
        <dbReference type="Pfam" id="PF25954"/>
    </source>
</evidence>
<protein>
    <submittedName>
        <fullName evidence="6">RND family efflux transporter MFP subunit</fullName>
    </submittedName>
</protein>
<evidence type="ECO:0000313" key="6">
    <source>
        <dbReference type="EMBL" id="SAK55199.1"/>
    </source>
</evidence>
<dbReference type="STRING" id="1777138.AWB77_01602"/>
<comment type="caution">
    <text evidence="6">The sequence shown here is derived from an EMBL/GenBank/DDBJ whole genome shotgun (WGS) entry which is preliminary data.</text>
</comment>
<dbReference type="Gene3D" id="2.40.420.20">
    <property type="match status" value="1"/>
</dbReference>
<evidence type="ECO:0000259" key="3">
    <source>
        <dbReference type="Pfam" id="PF25876"/>
    </source>
</evidence>
<feature type="coiled-coil region" evidence="2">
    <location>
        <begin position="102"/>
        <end position="136"/>
    </location>
</feature>
<dbReference type="RefSeq" id="WP_341844953.1">
    <property type="nucleotide sequence ID" value="NZ_FCNX02000003.1"/>
</dbReference>
<feature type="domain" description="YknX-like C-terminal permuted SH3-like" evidence="5">
    <location>
        <begin position="319"/>
        <end position="381"/>
    </location>
</feature>
<dbReference type="Gene3D" id="2.40.30.170">
    <property type="match status" value="1"/>
</dbReference>
<comment type="similarity">
    <text evidence="1">Belongs to the membrane fusion protein (MFP) (TC 8.A.1) family.</text>
</comment>
<accession>A0A158ABW1</accession>
<dbReference type="FunFam" id="2.40.30.170:FF:000010">
    <property type="entry name" value="Efflux RND transporter periplasmic adaptor subunit"/>
    <property type="match status" value="1"/>
</dbReference>
<keyword evidence="7" id="KW-1185">Reference proteome</keyword>
<reference evidence="6" key="1">
    <citation type="submission" date="2016-01" db="EMBL/GenBank/DDBJ databases">
        <authorList>
            <person name="Peeters C."/>
        </authorList>
    </citation>
    <scope>NUCLEOTIDE SEQUENCE</scope>
    <source>
        <strain evidence="6">LMG 29320</strain>
    </source>
</reference>
<dbReference type="InterPro" id="IPR006143">
    <property type="entry name" value="RND_pump_MFP"/>
</dbReference>
<dbReference type="InterPro" id="IPR058792">
    <property type="entry name" value="Beta-barrel_RND_2"/>
</dbReference>
<dbReference type="PANTHER" id="PTHR30469">
    <property type="entry name" value="MULTIDRUG RESISTANCE PROTEIN MDTA"/>
    <property type="match status" value="1"/>
</dbReference>
<keyword evidence="2" id="KW-0175">Coiled coil</keyword>
<evidence type="ECO:0000313" key="7">
    <source>
        <dbReference type="Proteomes" id="UP000054903"/>
    </source>
</evidence>
<dbReference type="Pfam" id="PF25876">
    <property type="entry name" value="HH_MFP_RND"/>
    <property type="match status" value="1"/>
</dbReference>
<proteinExistence type="inferred from homology"/>